<evidence type="ECO:0000256" key="6">
    <source>
        <dbReference type="ARBA" id="ARBA00022989"/>
    </source>
</evidence>
<evidence type="ECO:0000259" key="13">
    <source>
        <dbReference type="Pfam" id="PF00487"/>
    </source>
</evidence>
<evidence type="ECO:0000256" key="4">
    <source>
        <dbReference type="ARBA" id="ARBA00022692"/>
    </source>
</evidence>
<feature type="transmembrane region" description="Helical" evidence="12">
    <location>
        <begin position="54"/>
        <end position="77"/>
    </location>
</feature>
<keyword evidence="9" id="KW-0443">Lipid metabolism</keyword>
<dbReference type="PANTHER" id="PTHR11351">
    <property type="entry name" value="ACYL-COA DESATURASE"/>
    <property type="match status" value="1"/>
</dbReference>
<keyword evidence="8" id="KW-0408">Iron</keyword>
<evidence type="ECO:0000256" key="8">
    <source>
        <dbReference type="ARBA" id="ARBA00023004"/>
    </source>
</evidence>
<dbReference type="GO" id="GO:0004768">
    <property type="term" value="F:stearoyl-CoA 9-desaturase activity"/>
    <property type="evidence" value="ECO:0007669"/>
    <property type="project" value="UniProtKB-EC"/>
</dbReference>
<dbReference type="PANTHER" id="PTHR11351:SF31">
    <property type="entry name" value="DESATURASE 1, ISOFORM A-RELATED"/>
    <property type="match status" value="1"/>
</dbReference>
<evidence type="ECO:0000256" key="1">
    <source>
        <dbReference type="ARBA" id="ARBA00004141"/>
    </source>
</evidence>
<dbReference type="InterPro" id="IPR005804">
    <property type="entry name" value="FA_desaturase_dom"/>
</dbReference>
<gene>
    <name evidence="14" type="ordered locus">AciPR4_2160</name>
</gene>
<dbReference type="InterPro" id="IPR015876">
    <property type="entry name" value="Acyl-CoA_DS"/>
</dbReference>
<evidence type="ECO:0000256" key="3">
    <source>
        <dbReference type="ARBA" id="ARBA00022516"/>
    </source>
</evidence>
<dbReference type="KEGG" id="tsa:AciPR4_2160"/>
<dbReference type="EMBL" id="CP002467">
    <property type="protein sequence ID" value="ADV82962.1"/>
    <property type="molecule type" value="Genomic_DNA"/>
</dbReference>
<comment type="subcellular location">
    <subcellularLocation>
        <location evidence="1">Membrane</location>
        <topology evidence="1">Multi-pass membrane protein</topology>
    </subcellularLocation>
</comment>
<dbReference type="GO" id="GO:0016020">
    <property type="term" value="C:membrane"/>
    <property type="evidence" value="ECO:0007669"/>
    <property type="project" value="UniProtKB-SubCell"/>
</dbReference>
<dbReference type="Pfam" id="PF00487">
    <property type="entry name" value="FA_desaturase"/>
    <property type="match status" value="1"/>
</dbReference>
<keyword evidence="6 12" id="KW-1133">Transmembrane helix</keyword>
<keyword evidence="3" id="KW-0444">Lipid biosynthesis</keyword>
<keyword evidence="15" id="KW-1185">Reference proteome</keyword>
<dbReference type="EC" id="1.14.19.1" evidence="14"/>
<accession>E8V8I3</accession>
<evidence type="ECO:0000313" key="14">
    <source>
        <dbReference type="EMBL" id="ADV82962.1"/>
    </source>
</evidence>
<sequence>MKLRFEDIMSPVVTEVPDVNAVIVPTSGVSAAAATREKVKQDLRMGRDHQQGRINWITSIAMGAFHVGALAALLPVFWSWKNVAAGVIMYFLAINVGIGMTYHRLLTHRGYRVPRWLEIFQTACGTLALEGGPIFWVATHRVHHQYSDHDGDPHTPHDGTWWAHAGWILSGRALHSETALLGRYAPDLTRDRAHVWLSKWHWLPLTLAGFAQMGIGAALASPGHRIMGALGMVLWGTFLRVSLGLHATWLVNSATHLFGSRRFETKDDSRNSWWVALLTGGEGWHNNHHAHPVSVRHGLTWYEFDPNYYGIWLLQKVGLAKKVQVAVYDRNNPKPAGV</sequence>
<evidence type="ECO:0000256" key="12">
    <source>
        <dbReference type="SAM" id="Phobius"/>
    </source>
</evidence>
<keyword evidence="5" id="KW-0276">Fatty acid metabolism</keyword>
<evidence type="ECO:0000256" key="7">
    <source>
        <dbReference type="ARBA" id="ARBA00023002"/>
    </source>
</evidence>
<proteinExistence type="inferred from homology"/>
<dbReference type="STRING" id="401053.AciPR4_2160"/>
<evidence type="ECO:0000256" key="5">
    <source>
        <dbReference type="ARBA" id="ARBA00022832"/>
    </source>
</evidence>
<keyword evidence="11" id="KW-0275">Fatty acid biosynthesis</keyword>
<dbReference type="Proteomes" id="UP000006844">
    <property type="component" value="Chromosome"/>
</dbReference>
<dbReference type="AlphaFoldDB" id="E8V8I3"/>
<dbReference type="GO" id="GO:0006633">
    <property type="term" value="P:fatty acid biosynthetic process"/>
    <property type="evidence" value="ECO:0007669"/>
    <property type="project" value="UniProtKB-KW"/>
</dbReference>
<keyword evidence="7 14" id="KW-0560">Oxidoreductase</keyword>
<reference evidence="14 15" key="1">
    <citation type="journal article" date="2012" name="Stand. Genomic Sci.">
        <title>Complete genome sequence of Terriglobus saanensis type strain SP1PR4(T), an Acidobacteria from tundra soil.</title>
        <authorList>
            <person name="Rawat S.R."/>
            <person name="Mannisto M.K."/>
            <person name="Starovoytov V."/>
            <person name="Goodwin L."/>
            <person name="Nolan M."/>
            <person name="Hauser L."/>
            <person name="Land M."/>
            <person name="Davenport K.W."/>
            <person name="Woyke T."/>
            <person name="Haggblom M.M."/>
        </authorList>
    </citation>
    <scope>NUCLEOTIDE SEQUENCE</scope>
    <source>
        <strain evidence="15">ATCC BAA-1853 / DSM 23119 / SP1PR4</strain>
    </source>
</reference>
<dbReference type="CDD" id="cd03505">
    <property type="entry name" value="Delta9-FADS-like"/>
    <property type="match status" value="1"/>
</dbReference>
<feature type="transmembrane region" description="Helical" evidence="12">
    <location>
        <begin position="200"/>
        <end position="220"/>
    </location>
</feature>
<evidence type="ECO:0000256" key="2">
    <source>
        <dbReference type="ARBA" id="ARBA00008749"/>
    </source>
</evidence>
<evidence type="ECO:0000256" key="11">
    <source>
        <dbReference type="ARBA" id="ARBA00023160"/>
    </source>
</evidence>
<feature type="domain" description="Fatty acid desaturase" evidence="13">
    <location>
        <begin position="84"/>
        <end position="305"/>
    </location>
</feature>
<feature type="transmembrane region" description="Helical" evidence="12">
    <location>
        <begin position="83"/>
        <end position="102"/>
    </location>
</feature>
<protein>
    <submittedName>
        <fullName evidence="14">Stearoyl-CoA 9-desaturase</fullName>
        <ecNumber evidence="14">1.14.19.1</ecNumber>
    </submittedName>
</protein>
<keyword evidence="4 12" id="KW-0812">Transmembrane</keyword>
<comment type="similarity">
    <text evidence="2">Belongs to the fatty acid desaturase type 2 family.</text>
</comment>
<name>E8V8I3_TERSS</name>
<evidence type="ECO:0000256" key="9">
    <source>
        <dbReference type="ARBA" id="ARBA00023098"/>
    </source>
</evidence>
<evidence type="ECO:0000256" key="10">
    <source>
        <dbReference type="ARBA" id="ARBA00023136"/>
    </source>
</evidence>
<dbReference type="HOGENOM" id="CLU_027359_1_0_0"/>
<keyword evidence="10 12" id="KW-0472">Membrane</keyword>
<organism evidence="14 15">
    <name type="scientific">Terriglobus saanensis (strain ATCC BAA-1853 / DSM 23119 / SP1PR4)</name>
    <dbReference type="NCBI Taxonomy" id="401053"/>
    <lineage>
        <taxon>Bacteria</taxon>
        <taxon>Pseudomonadati</taxon>
        <taxon>Acidobacteriota</taxon>
        <taxon>Terriglobia</taxon>
        <taxon>Terriglobales</taxon>
        <taxon>Acidobacteriaceae</taxon>
        <taxon>Terriglobus</taxon>
    </lineage>
</organism>
<dbReference type="eggNOG" id="COG1398">
    <property type="taxonomic scope" value="Bacteria"/>
</dbReference>
<dbReference type="PRINTS" id="PR00075">
    <property type="entry name" value="FACDDSATRASE"/>
</dbReference>
<evidence type="ECO:0000313" key="15">
    <source>
        <dbReference type="Proteomes" id="UP000006844"/>
    </source>
</evidence>